<keyword evidence="1" id="KW-0812">Transmembrane</keyword>
<dbReference type="InterPro" id="IPR012902">
    <property type="entry name" value="N_methyl_site"/>
</dbReference>
<dbReference type="SUPFAM" id="SSF54523">
    <property type="entry name" value="Pili subunits"/>
    <property type="match status" value="1"/>
</dbReference>
<evidence type="ECO:0000259" key="2">
    <source>
        <dbReference type="PROSITE" id="PS50835"/>
    </source>
</evidence>
<reference evidence="4" key="1">
    <citation type="submission" date="2016-10" db="EMBL/GenBank/DDBJ databases">
        <authorList>
            <person name="Varghese N."/>
            <person name="Submissions S."/>
        </authorList>
    </citation>
    <scope>NUCLEOTIDE SEQUENCE [LARGE SCALE GENOMIC DNA]</scope>
    <source>
        <strain evidence="4">DSM 26348</strain>
    </source>
</reference>
<keyword evidence="1" id="KW-0472">Membrane</keyword>
<name>A0A1I3PR79_9PLAN</name>
<dbReference type="NCBIfam" id="TIGR02532">
    <property type="entry name" value="IV_pilin_GFxxxE"/>
    <property type="match status" value="1"/>
</dbReference>
<organism evidence="3 4">
    <name type="scientific">Planctomicrobium piriforme</name>
    <dbReference type="NCBI Taxonomy" id="1576369"/>
    <lineage>
        <taxon>Bacteria</taxon>
        <taxon>Pseudomonadati</taxon>
        <taxon>Planctomycetota</taxon>
        <taxon>Planctomycetia</taxon>
        <taxon>Planctomycetales</taxon>
        <taxon>Planctomycetaceae</taxon>
        <taxon>Planctomicrobium</taxon>
    </lineage>
</organism>
<dbReference type="Gene3D" id="3.30.700.10">
    <property type="entry name" value="Glycoprotein, Type 4 Pilin"/>
    <property type="match status" value="1"/>
</dbReference>
<keyword evidence="1" id="KW-1133">Transmembrane helix</keyword>
<dbReference type="InterPro" id="IPR007110">
    <property type="entry name" value="Ig-like_dom"/>
</dbReference>
<feature type="transmembrane region" description="Helical" evidence="1">
    <location>
        <begin position="12"/>
        <end position="36"/>
    </location>
</feature>
<dbReference type="AlphaFoldDB" id="A0A1I3PR79"/>
<keyword evidence="4" id="KW-1185">Reference proteome</keyword>
<protein>
    <submittedName>
        <fullName evidence="3">Prepilin-type N-terminal cleavage/methylation domain-containing protein</fullName>
    </submittedName>
</protein>
<dbReference type="InterPro" id="IPR011453">
    <property type="entry name" value="DUF1559"/>
</dbReference>
<evidence type="ECO:0000313" key="4">
    <source>
        <dbReference type="Proteomes" id="UP000199518"/>
    </source>
</evidence>
<feature type="domain" description="Ig-like" evidence="2">
    <location>
        <begin position="141"/>
        <end position="247"/>
    </location>
</feature>
<accession>A0A1I3PR79</accession>
<proteinExistence type="predicted"/>
<dbReference type="PROSITE" id="PS50835">
    <property type="entry name" value="IG_LIKE"/>
    <property type="match status" value="1"/>
</dbReference>
<dbReference type="OrthoDB" id="241095at2"/>
<dbReference type="PANTHER" id="PTHR30093">
    <property type="entry name" value="GENERAL SECRETION PATHWAY PROTEIN G"/>
    <property type="match status" value="1"/>
</dbReference>
<dbReference type="EMBL" id="FOQD01000017">
    <property type="protein sequence ID" value="SFJ24274.1"/>
    <property type="molecule type" value="Genomic_DNA"/>
</dbReference>
<dbReference type="Pfam" id="PF07596">
    <property type="entry name" value="SBP_bac_10"/>
    <property type="match status" value="1"/>
</dbReference>
<evidence type="ECO:0000313" key="3">
    <source>
        <dbReference type="EMBL" id="SFJ24274.1"/>
    </source>
</evidence>
<dbReference type="InterPro" id="IPR045584">
    <property type="entry name" value="Pilin-like"/>
</dbReference>
<dbReference type="Proteomes" id="UP000199518">
    <property type="component" value="Unassembled WGS sequence"/>
</dbReference>
<sequence length="332" mass="35525">MRSRSQRRSSFGFTLIELLVVIAIIAILIALLLPAVQQAREAARRSQCKNNFKQIGLALHNYHDAMGIFPYATANSPTNVTTSTAFKNAGENVLNHTGWLMLLPYVDQAPLYNQYNFSLATGIHNPGSGTVAGGTTTATNPNLNLSKRVLNFLICPSDSSSKTEPGSTSDYGCGVSGSGRSSYGFSTNSANPTYMWKDLAYASRAMFGMNSDTRMQDIIDGTSNTVAVVETTLDVDNGEAGVWACAAHVGMGINLAATQGINNFTCCTWRVPANAQYQLYRVGEYGSPGSSHSGGIHVLLGDGSVRFLSETIDANTRTNLSYIADGKILGEF</sequence>
<dbReference type="Pfam" id="PF07963">
    <property type="entry name" value="N_methyl"/>
    <property type="match status" value="1"/>
</dbReference>
<dbReference type="InterPro" id="IPR027558">
    <property type="entry name" value="Pre_pil_HX9DG_C"/>
</dbReference>
<dbReference type="STRING" id="1576369.SAMN05421753_11715"/>
<dbReference type="RefSeq" id="WP_092054291.1">
    <property type="nucleotide sequence ID" value="NZ_FOQD01000017.1"/>
</dbReference>
<gene>
    <name evidence="3" type="ORF">SAMN05421753_11715</name>
</gene>
<dbReference type="NCBIfam" id="TIGR04294">
    <property type="entry name" value="pre_pil_HX9DG"/>
    <property type="match status" value="1"/>
</dbReference>
<evidence type="ECO:0000256" key="1">
    <source>
        <dbReference type="SAM" id="Phobius"/>
    </source>
</evidence>
<dbReference type="PANTHER" id="PTHR30093:SF2">
    <property type="entry name" value="TYPE II SECRETION SYSTEM PROTEIN H"/>
    <property type="match status" value="1"/>
</dbReference>